<dbReference type="PANTHER" id="PTHR45947:SF3">
    <property type="entry name" value="SULFOQUINOVOSYL TRANSFERASE SQD2"/>
    <property type="match status" value="1"/>
</dbReference>
<dbReference type="Pfam" id="PF13579">
    <property type="entry name" value="Glyco_trans_4_4"/>
    <property type="match status" value="1"/>
</dbReference>
<dbReference type="Proteomes" id="UP000199152">
    <property type="component" value="Unassembled WGS sequence"/>
</dbReference>
<evidence type="ECO:0000256" key="1">
    <source>
        <dbReference type="ARBA" id="ARBA00022676"/>
    </source>
</evidence>
<dbReference type="InterPro" id="IPR001296">
    <property type="entry name" value="Glyco_trans_1"/>
</dbReference>
<dbReference type="OrthoDB" id="570545at2"/>
<keyword evidence="6" id="KW-1185">Reference proteome</keyword>
<evidence type="ECO:0000313" key="6">
    <source>
        <dbReference type="Proteomes" id="UP000199152"/>
    </source>
</evidence>
<dbReference type="SUPFAM" id="SSF53756">
    <property type="entry name" value="UDP-Glycosyltransferase/glycogen phosphorylase"/>
    <property type="match status" value="1"/>
</dbReference>
<feature type="domain" description="Glycosyl transferase family 1" evidence="3">
    <location>
        <begin position="199"/>
        <end position="353"/>
    </location>
</feature>
<reference evidence="5 6" key="1">
    <citation type="submission" date="2016-10" db="EMBL/GenBank/DDBJ databases">
        <authorList>
            <person name="de Groot N.N."/>
        </authorList>
    </citation>
    <scope>NUCLEOTIDE SEQUENCE [LARGE SCALE GENOMIC DNA]</scope>
    <source>
        <strain evidence="5 6">DSM 45317</strain>
    </source>
</reference>
<protein>
    <submittedName>
        <fullName evidence="5">Glycosyltransferase involved in cell wall bisynthesis</fullName>
    </submittedName>
</protein>
<dbReference type="GO" id="GO:0016758">
    <property type="term" value="F:hexosyltransferase activity"/>
    <property type="evidence" value="ECO:0007669"/>
    <property type="project" value="TreeGrafter"/>
</dbReference>
<dbReference type="Gene3D" id="3.40.50.2000">
    <property type="entry name" value="Glycogen Phosphorylase B"/>
    <property type="match status" value="2"/>
</dbReference>
<evidence type="ECO:0000259" key="3">
    <source>
        <dbReference type="Pfam" id="PF00534"/>
    </source>
</evidence>
<evidence type="ECO:0000313" key="5">
    <source>
        <dbReference type="EMBL" id="SFL25696.1"/>
    </source>
</evidence>
<accession>A0A1I4G9A8</accession>
<name>A0A1I4G9A8_9ACTN</name>
<keyword evidence="1" id="KW-0328">Glycosyltransferase</keyword>
<sequence length="395" mass="42176">MDVVPETQRPTALHVCTRYQRGGSERRLRDSIRALPELRHHVLLGAESDLQLARQQTGAERVWALPTLVRPVDPVRDLRALVSLWRLLHRRDYAVVVSHQSKAGVLARIAAAAGGGPPAVHSLSMASFGPGYGRVENRVFPHVERALGARTSAFCVVGADLAQRFAAVGVPPERLHVVRSGVPLPGRLRPRAEARRLLDRRHGTVPGRPLLCYVGSLEPRKNPLLLAALLRRLHDRAADPPDLLVVGDGPQRDRLTGELATLGLRDHAVLAGHLADPGHVHDALRGADLVVLLSEAEGLPQVLVQAAAAGTPFVAFDVEGVREILALGARGSAVPLGRLDEVAGAARSWLAAGPAEREPRADLSSWAPEAITAAWRAALAPVLAGTGAERLSARG</sequence>
<gene>
    <name evidence="5" type="ORF">SAMN04488085_108178</name>
</gene>
<evidence type="ECO:0000256" key="2">
    <source>
        <dbReference type="ARBA" id="ARBA00022679"/>
    </source>
</evidence>
<dbReference type="AlphaFoldDB" id="A0A1I4G9A8"/>
<dbReference type="GO" id="GO:1901137">
    <property type="term" value="P:carbohydrate derivative biosynthetic process"/>
    <property type="evidence" value="ECO:0007669"/>
    <property type="project" value="UniProtKB-ARBA"/>
</dbReference>
<proteinExistence type="predicted"/>
<feature type="domain" description="Glycosyltransferase subfamily 4-like N-terminal" evidence="4">
    <location>
        <begin position="22"/>
        <end position="180"/>
    </location>
</feature>
<organism evidence="5 6">
    <name type="scientific">Geodermatophilus ruber</name>
    <dbReference type="NCBI Taxonomy" id="504800"/>
    <lineage>
        <taxon>Bacteria</taxon>
        <taxon>Bacillati</taxon>
        <taxon>Actinomycetota</taxon>
        <taxon>Actinomycetes</taxon>
        <taxon>Geodermatophilales</taxon>
        <taxon>Geodermatophilaceae</taxon>
        <taxon>Geodermatophilus</taxon>
    </lineage>
</organism>
<dbReference type="Pfam" id="PF00534">
    <property type="entry name" value="Glycos_transf_1"/>
    <property type="match status" value="1"/>
</dbReference>
<dbReference type="EMBL" id="FOSW01000008">
    <property type="protein sequence ID" value="SFL25696.1"/>
    <property type="molecule type" value="Genomic_DNA"/>
</dbReference>
<dbReference type="InterPro" id="IPR028098">
    <property type="entry name" value="Glyco_trans_4-like_N"/>
</dbReference>
<evidence type="ECO:0000259" key="4">
    <source>
        <dbReference type="Pfam" id="PF13579"/>
    </source>
</evidence>
<dbReference type="RefSeq" id="WP_091325805.1">
    <property type="nucleotide sequence ID" value="NZ_FOSW01000008.1"/>
</dbReference>
<dbReference type="InParanoid" id="A0A1I4G9A8"/>
<dbReference type="STRING" id="504800.SAMN04488085_108178"/>
<keyword evidence="2 5" id="KW-0808">Transferase</keyword>
<dbReference type="PANTHER" id="PTHR45947">
    <property type="entry name" value="SULFOQUINOVOSYL TRANSFERASE SQD2"/>
    <property type="match status" value="1"/>
</dbReference>
<dbReference type="InterPro" id="IPR050194">
    <property type="entry name" value="Glycosyltransferase_grp1"/>
</dbReference>